<name>A0ABD2YXX5_9GENT</name>
<evidence type="ECO:0000313" key="2">
    <source>
        <dbReference type="EMBL" id="KAL3510975.1"/>
    </source>
</evidence>
<dbReference type="Pfam" id="PF26581">
    <property type="entry name" value="WIT1_2_N"/>
    <property type="match status" value="1"/>
</dbReference>
<gene>
    <name evidence="2" type="ORF">ACH5RR_030376</name>
</gene>
<dbReference type="InterPro" id="IPR039976">
    <property type="entry name" value="WIT1/WIT2"/>
</dbReference>
<proteinExistence type="predicted"/>
<evidence type="ECO:0000259" key="1">
    <source>
        <dbReference type="Pfam" id="PF26581"/>
    </source>
</evidence>
<dbReference type="InterPro" id="IPR058610">
    <property type="entry name" value="WIT1_2_N"/>
</dbReference>
<comment type="caution">
    <text evidence="2">The sequence shown here is derived from an EMBL/GenBank/DDBJ whole genome shotgun (WGS) entry which is preliminary data.</text>
</comment>
<dbReference type="PANTHER" id="PTHR35705">
    <property type="entry name" value="WPP DOMAIN-INTERACTING TAIL-ANCHORED PROTEIN 1"/>
    <property type="match status" value="1"/>
</dbReference>
<protein>
    <recommendedName>
        <fullName evidence="1">WIT1/2 N-terminal helical bundle domain-containing protein</fullName>
    </recommendedName>
</protein>
<dbReference type="AlphaFoldDB" id="A0ABD2YXX5"/>
<reference evidence="2 3" key="1">
    <citation type="submission" date="2024-11" db="EMBL/GenBank/DDBJ databases">
        <title>A near-complete genome assembly of Cinchona calisaya.</title>
        <authorList>
            <person name="Lian D.C."/>
            <person name="Zhao X.W."/>
            <person name="Wei L."/>
        </authorList>
    </citation>
    <scope>NUCLEOTIDE SEQUENCE [LARGE SCALE GENOMIC DNA]</scope>
    <source>
        <tissue evidence="2">Nenye</tissue>
    </source>
</reference>
<feature type="domain" description="WIT1/2 N-terminal helical bundle" evidence="1">
    <location>
        <begin position="37"/>
        <end position="105"/>
    </location>
</feature>
<keyword evidence="3" id="KW-1185">Reference proteome</keyword>
<dbReference type="Proteomes" id="UP001630127">
    <property type="component" value="Unassembled WGS sequence"/>
</dbReference>
<organism evidence="2 3">
    <name type="scientific">Cinchona calisaya</name>
    <dbReference type="NCBI Taxonomy" id="153742"/>
    <lineage>
        <taxon>Eukaryota</taxon>
        <taxon>Viridiplantae</taxon>
        <taxon>Streptophyta</taxon>
        <taxon>Embryophyta</taxon>
        <taxon>Tracheophyta</taxon>
        <taxon>Spermatophyta</taxon>
        <taxon>Magnoliopsida</taxon>
        <taxon>eudicotyledons</taxon>
        <taxon>Gunneridae</taxon>
        <taxon>Pentapetalae</taxon>
        <taxon>asterids</taxon>
        <taxon>lamiids</taxon>
        <taxon>Gentianales</taxon>
        <taxon>Rubiaceae</taxon>
        <taxon>Cinchonoideae</taxon>
        <taxon>Cinchoneae</taxon>
        <taxon>Cinchona</taxon>
    </lineage>
</organism>
<evidence type="ECO:0000313" key="3">
    <source>
        <dbReference type="Proteomes" id="UP001630127"/>
    </source>
</evidence>
<dbReference type="PANTHER" id="PTHR35705:SF2">
    <property type="entry name" value="WPP DOMAIN-INTERACTING TAIL-ANCHORED PROTEIN 2"/>
    <property type="match status" value="1"/>
</dbReference>
<accession>A0ABD2YXX5</accession>
<dbReference type="EMBL" id="JBJUIK010000012">
    <property type="protein sequence ID" value="KAL3510975.1"/>
    <property type="molecule type" value="Genomic_DNA"/>
</dbReference>
<sequence>MDDLVFHSFETAESESAKVILPECLSCDAKHMEEARHAMEFLTRADFDLAYSSHKLVNLENLLMHVWAWQNDVKSVAEYDNFSPEFVEKAMEFDLLNAILNFEWKVNCMTLKNH</sequence>